<organism evidence="1 2">
    <name type="scientific">Neofusicoccum parvum</name>
    <dbReference type="NCBI Taxonomy" id="310453"/>
    <lineage>
        <taxon>Eukaryota</taxon>
        <taxon>Fungi</taxon>
        <taxon>Dikarya</taxon>
        <taxon>Ascomycota</taxon>
        <taxon>Pezizomycotina</taxon>
        <taxon>Dothideomycetes</taxon>
        <taxon>Dothideomycetes incertae sedis</taxon>
        <taxon>Botryosphaeriales</taxon>
        <taxon>Botryosphaeriaceae</taxon>
        <taxon>Neofusicoccum</taxon>
    </lineage>
</organism>
<gene>
    <name evidence="1" type="primary">g11825</name>
    <name evidence="1" type="ORF">NpPPO83_00011825</name>
</gene>
<evidence type="ECO:0000313" key="2">
    <source>
        <dbReference type="Proteomes" id="UP001165186"/>
    </source>
</evidence>
<evidence type="ECO:0000313" key="1">
    <source>
        <dbReference type="EMBL" id="GME28981.1"/>
    </source>
</evidence>
<keyword evidence="1" id="KW-0378">Hydrolase</keyword>
<keyword evidence="2" id="KW-1185">Reference proteome</keyword>
<proteinExistence type="predicted"/>
<name>A0ACB5S9C7_9PEZI</name>
<protein>
    <submittedName>
        <fullName evidence="1">Alpha/beta hydrolase fold-3</fullName>
    </submittedName>
</protein>
<accession>A0ACB5S9C7</accession>
<reference evidence="1" key="1">
    <citation type="submission" date="2024-09" db="EMBL/GenBank/DDBJ databases">
        <title>Draft Genome Sequences of Neofusicoccum parvum.</title>
        <authorList>
            <person name="Ashida A."/>
            <person name="Camagna M."/>
            <person name="Tanaka A."/>
            <person name="Takemoto D."/>
        </authorList>
    </citation>
    <scope>NUCLEOTIDE SEQUENCE</scope>
    <source>
        <strain evidence="1">PPO83</strain>
    </source>
</reference>
<sequence length="194" mass="20979">MLSWFEPAYNALNPFNSLPFTYRWRLLIFQPIALLINTIKYLPYLFTHRYTIIHIPTRTGNRIRTLVFHPPAPKTPNPPHALAPLHLTLHAGGFMGGIPEYNAPFALALAASTGAIVVAPTYRFAPIHPFPAAADDIADVLAWLLAHAPRALRADPALLTISGFSAGANLALGAAQSCFEGAVKGAVTFYAPVS</sequence>
<dbReference type="Proteomes" id="UP001165186">
    <property type="component" value="Unassembled WGS sequence"/>
</dbReference>
<dbReference type="EMBL" id="BSXG01000054">
    <property type="protein sequence ID" value="GME28981.1"/>
    <property type="molecule type" value="Genomic_DNA"/>
</dbReference>
<comment type="caution">
    <text evidence="1">The sequence shown here is derived from an EMBL/GenBank/DDBJ whole genome shotgun (WGS) entry which is preliminary data.</text>
</comment>